<dbReference type="InterPro" id="IPR002110">
    <property type="entry name" value="Ankyrin_rpt"/>
</dbReference>
<keyword evidence="2 3" id="KW-0040">ANK repeat</keyword>
<evidence type="ECO:0000313" key="5">
    <source>
        <dbReference type="EMBL" id="EHK99739.1"/>
    </source>
</evidence>
<reference evidence="5 6" key="1">
    <citation type="journal article" date="2012" name="Eukaryot. Cell">
        <title>Genome sequence of the fungus Glarea lozoyensis: the first genome sequence of a species from the Helotiaceae family.</title>
        <authorList>
            <person name="Youssar L."/>
            <person name="Gruening B.A."/>
            <person name="Erxleben A."/>
            <person name="Guenther S."/>
            <person name="Huettel W."/>
        </authorList>
    </citation>
    <scope>NUCLEOTIDE SEQUENCE [LARGE SCALE GENOMIC DNA]</scope>
    <source>
        <strain evidence="6">ATCC 74030 / MF5533</strain>
    </source>
</reference>
<evidence type="ECO:0000256" key="4">
    <source>
        <dbReference type="SAM" id="SignalP"/>
    </source>
</evidence>
<evidence type="ECO:0000256" key="3">
    <source>
        <dbReference type="PROSITE-ProRule" id="PRU00023"/>
    </source>
</evidence>
<comment type="caution">
    <text evidence="5">The sequence shown here is derived from an EMBL/GenBank/DDBJ whole genome shotgun (WGS) entry which is preliminary data.</text>
</comment>
<sequence length="297" mass="33039">MLAQLFNLRGTFLLVELKALTKAGDVEGFSSAMRKWEAVRSPGWPRVSLEEFVLWEGDVIPGKKVMLLHRVLITAAESGQVDIAEILIKRYGCITCTPAVFAAFKREQWGILKLFIKHGWNINSAVGGSNMYPVLKFVIKSEAKSRWCLDHGADPTLRTAALDHSVASVSGGLAPLSVVKLFREYGIDYTKTDALHEAAWWGSRRPGRVEVMAYLIYEVGYPINQVEHDYLPDVRRMYALNGLGTALHKAVKGECKETLKFLLENGADRGIADMCGNKPIDIAKEMGFKAGIRLLEQ</sequence>
<dbReference type="Pfam" id="PF00023">
    <property type="entry name" value="Ank"/>
    <property type="match status" value="1"/>
</dbReference>
<dbReference type="SMART" id="SM00248">
    <property type="entry name" value="ANK"/>
    <property type="match status" value="3"/>
</dbReference>
<dbReference type="Proteomes" id="UP000005446">
    <property type="component" value="Unassembled WGS sequence"/>
</dbReference>
<evidence type="ECO:0000256" key="1">
    <source>
        <dbReference type="ARBA" id="ARBA00022737"/>
    </source>
</evidence>
<dbReference type="HOGENOM" id="CLU_064330_0_0_1"/>
<keyword evidence="4" id="KW-0732">Signal</keyword>
<protein>
    <submittedName>
        <fullName evidence="5">Putative ankyrin repeat protein</fullName>
    </submittedName>
</protein>
<feature type="repeat" description="ANK" evidence="3">
    <location>
        <begin position="245"/>
        <end position="274"/>
    </location>
</feature>
<keyword evidence="6" id="KW-1185">Reference proteome</keyword>
<feature type="chain" id="PRO_5003531665" evidence="4">
    <location>
        <begin position="24"/>
        <end position="297"/>
    </location>
</feature>
<dbReference type="PANTHER" id="PTHR24189">
    <property type="entry name" value="MYOTROPHIN"/>
    <property type="match status" value="1"/>
</dbReference>
<evidence type="ECO:0000256" key="2">
    <source>
        <dbReference type="ARBA" id="ARBA00023043"/>
    </source>
</evidence>
<gene>
    <name evidence="5" type="ORF">M7I_4419</name>
</gene>
<dbReference type="SUPFAM" id="SSF48403">
    <property type="entry name" value="Ankyrin repeat"/>
    <property type="match status" value="1"/>
</dbReference>
<dbReference type="InterPro" id="IPR036770">
    <property type="entry name" value="Ankyrin_rpt-contain_sf"/>
</dbReference>
<dbReference type="EMBL" id="AGUE01000108">
    <property type="protein sequence ID" value="EHK99739.1"/>
    <property type="molecule type" value="Genomic_DNA"/>
</dbReference>
<proteinExistence type="predicted"/>
<dbReference type="Gene3D" id="1.25.40.20">
    <property type="entry name" value="Ankyrin repeat-containing domain"/>
    <property type="match status" value="1"/>
</dbReference>
<dbReference type="InterPro" id="IPR050745">
    <property type="entry name" value="Multifunctional_regulatory"/>
</dbReference>
<keyword evidence="1" id="KW-0677">Repeat</keyword>
<dbReference type="OrthoDB" id="426293at2759"/>
<dbReference type="InParanoid" id="H0EP50"/>
<evidence type="ECO:0000313" key="6">
    <source>
        <dbReference type="Proteomes" id="UP000005446"/>
    </source>
</evidence>
<organism evidence="5 6">
    <name type="scientific">Glarea lozoyensis (strain ATCC 74030 / MF5533)</name>
    <dbReference type="NCBI Taxonomy" id="1104152"/>
    <lineage>
        <taxon>Eukaryota</taxon>
        <taxon>Fungi</taxon>
        <taxon>Dikarya</taxon>
        <taxon>Ascomycota</taxon>
        <taxon>Pezizomycotina</taxon>
        <taxon>Leotiomycetes</taxon>
        <taxon>Helotiales</taxon>
        <taxon>Helotiaceae</taxon>
        <taxon>Glarea</taxon>
    </lineage>
</organism>
<dbReference type="PROSITE" id="PS50088">
    <property type="entry name" value="ANK_REPEAT"/>
    <property type="match status" value="1"/>
</dbReference>
<name>H0EP50_GLAL7</name>
<accession>H0EP50</accession>
<dbReference type="AlphaFoldDB" id="H0EP50"/>
<feature type="signal peptide" evidence="4">
    <location>
        <begin position="1"/>
        <end position="23"/>
    </location>
</feature>
<dbReference type="PANTHER" id="PTHR24189:SF50">
    <property type="entry name" value="ANKYRIN REPEAT AND SOCS BOX PROTEIN 2"/>
    <property type="match status" value="1"/>
</dbReference>